<evidence type="ECO:0000259" key="18">
    <source>
        <dbReference type="PROSITE" id="PS51194"/>
    </source>
</evidence>
<dbReference type="SMART" id="SM00490">
    <property type="entry name" value="HELICc"/>
    <property type="match status" value="1"/>
</dbReference>
<protein>
    <recommendedName>
        <fullName evidence="13">Pre-mRNA-processing ATP-dependent RNA helicase PRP5</fullName>
        <ecNumber evidence="2">3.6.4.13</ecNumber>
    </recommendedName>
    <alternativeName>
        <fullName evidence="12">Pre-mRNA-processing ATP-dependent RNA helicase prp5</fullName>
    </alternativeName>
</protein>
<dbReference type="Gene3D" id="3.40.50.300">
    <property type="entry name" value="P-loop containing nucleotide triphosphate hydrolases"/>
    <property type="match status" value="2"/>
</dbReference>
<dbReference type="SUPFAM" id="SSF52540">
    <property type="entry name" value="P-loop containing nucleoside triphosphate hydrolases"/>
    <property type="match status" value="1"/>
</dbReference>
<feature type="domain" description="DEAD-box RNA helicase Q" evidence="19">
    <location>
        <begin position="553"/>
        <end position="581"/>
    </location>
</feature>
<dbReference type="CDD" id="cd17953">
    <property type="entry name" value="DEADc_DDX46"/>
    <property type="match status" value="1"/>
</dbReference>
<feature type="short sequence motif" description="Q motif" evidence="15">
    <location>
        <begin position="553"/>
        <end position="581"/>
    </location>
</feature>
<evidence type="ECO:0000256" key="5">
    <source>
        <dbReference type="ARBA" id="ARBA00022801"/>
    </source>
</evidence>
<evidence type="ECO:0000256" key="16">
    <source>
        <dbReference type="SAM" id="MobiDB-lite"/>
    </source>
</evidence>
<feature type="compositionally biased region" description="Polar residues" evidence="16">
    <location>
        <begin position="392"/>
        <end position="417"/>
    </location>
</feature>
<dbReference type="GeneID" id="37197068"/>
<evidence type="ECO:0000256" key="1">
    <source>
        <dbReference type="ARBA" id="ARBA00004123"/>
    </source>
</evidence>
<keyword evidence="5 20" id="KW-0378">Hydrolase</keyword>
<feature type="compositionally biased region" description="Low complexity" evidence="16">
    <location>
        <begin position="218"/>
        <end position="232"/>
    </location>
</feature>
<feature type="compositionally biased region" description="Low complexity" evidence="16">
    <location>
        <begin position="8"/>
        <end position="20"/>
    </location>
</feature>
<keyword evidence="8" id="KW-0508">mRNA splicing</keyword>
<dbReference type="GO" id="GO:0016787">
    <property type="term" value="F:hydrolase activity"/>
    <property type="evidence" value="ECO:0007669"/>
    <property type="project" value="UniProtKB-KW"/>
</dbReference>
<dbReference type="GO" id="GO:0003724">
    <property type="term" value="F:RNA helicase activity"/>
    <property type="evidence" value="ECO:0007669"/>
    <property type="project" value="UniProtKB-EC"/>
</dbReference>
<feature type="domain" description="Helicase ATP-binding" evidence="17">
    <location>
        <begin position="584"/>
        <end position="762"/>
    </location>
</feature>
<accession>A0A395HUD8</accession>
<feature type="compositionally biased region" description="Basic and acidic residues" evidence="16">
    <location>
        <begin position="962"/>
        <end position="985"/>
    </location>
</feature>
<dbReference type="CDD" id="cd18787">
    <property type="entry name" value="SF2_C_DEAD"/>
    <property type="match status" value="1"/>
</dbReference>
<comment type="similarity">
    <text evidence="11">Belongs to the DEAD box helicase family. DDX46/PRP5 subfamily.</text>
</comment>
<dbReference type="InterPro" id="IPR027417">
    <property type="entry name" value="P-loop_NTPase"/>
</dbReference>
<dbReference type="InterPro" id="IPR001650">
    <property type="entry name" value="Helicase_C-like"/>
</dbReference>
<evidence type="ECO:0000313" key="21">
    <source>
        <dbReference type="Proteomes" id="UP000248961"/>
    </source>
</evidence>
<keyword evidence="4" id="KW-0547">Nucleotide-binding</keyword>
<dbReference type="EC" id="3.6.4.13" evidence="2"/>
<dbReference type="Pfam" id="PF00270">
    <property type="entry name" value="DEAD"/>
    <property type="match status" value="1"/>
</dbReference>
<dbReference type="SMART" id="SM00487">
    <property type="entry name" value="DEXDc"/>
    <property type="match status" value="1"/>
</dbReference>
<dbReference type="VEuPathDB" id="FungiDB:BO97DRAFT_370541"/>
<feature type="compositionally biased region" description="Basic and acidic residues" evidence="16">
    <location>
        <begin position="169"/>
        <end position="197"/>
    </location>
</feature>
<feature type="compositionally biased region" description="Basic residues" evidence="16">
    <location>
        <begin position="145"/>
        <end position="155"/>
    </location>
</feature>
<keyword evidence="3" id="KW-0507">mRNA processing</keyword>
<organism evidence="20 21">
    <name type="scientific">Aspergillus homomorphus (strain CBS 101889)</name>
    <dbReference type="NCBI Taxonomy" id="1450537"/>
    <lineage>
        <taxon>Eukaryota</taxon>
        <taxon>Fungi</taxon>
        <taxon>Dikarya</taxon>
        <taxon>Ascomycota</taxon>
        <taxon>Pezizomycotina</taxon>
        <taxon>Eurotiomycetes</taxon>
        <taxon>Eurotiomycetidae</taxon>
        <taxon>Eurotiales</taxon>
        <taxon>Aspergillaceae</taxon>
        <taxon>Aspergillus</taxon>
        <taxon>Aspergillus subgen. Circumdati</taxon>
    </lineage>
</organism>
<evidence type="ECO:0000313" key="20">
    <source>
        <dbReference type="EMBL" id="RAL11552.1"/>
    </source>
</evidence>
<keyword evidence="21" id="KW-1185">Reference proteome</keyword>
<dbReference type="InterPro" id="IPR011545">
    <property type="entry name" value="DEAD/DEAH_box_helicase_dom"/>
</dbReference>
<dbReference type="AlphaFoldDB" id="A0A395HUD8"/>
<comment type="subcellular location">
    <subcellularLocation>
        <location evidence="1">Nucleus</location>
    </subcellularLocation>
</comment>
<evidence type="ECO:0000256" key="8">
    <source>
        <dbReference type="ARBA" id="ARBA00023187"/>
    </source>
</evidence>
<name>A0A395HUD8_ASPHC</name>
<feature type="region of interest" description="Disordered" evidence="16">
    <location>
        <begin position="1"/>
        <end position="232"/>
    </location>
</feature>
<evidence type="ECO:0000256" key="2">
    <source>
        <dbReference type="ARBA" id="ARBA00012552"/>
    </source>
</evidence>
<dbReference type="STRING" id="1450537.A0A395HUD8"/>
<sequence>MARHGDTRSPSPVGSTYSSSRRSRRDDERYERSRRDDGRSYRRSRSPERRYRDHDRDRDSYRRRDRSLDRRDDYRDEDSYRPSRRDRSRDRRRSRDRDEQRDYRRRSRDRDYRSRREDSRDRARRRTDDSADLKHKSRRDDSRDRARRSRSRSHQTSKQSTPAPAAPTEDEKRAERRAKLEAWKQKQAAEKERKQREAAAAGGARSILEEIDRKSGLSPAVSSPQSPAPQVVDAAPASYAGKFDPKAIAKKGASTTSPAPAVLGNDVAVPLPAKSTITPTSGSPAPGTSSSSSTLKAKGNVGRFGLGSKQAGEAEKSTATRTLGFGEEESTRRKLERLPTPPLDDTKDINGTAGAGAEDDDEDDVDMHDGTEEENAAAARAAAERREERLQLAQSTDNPQETNGDTVMEDVSNNQPLDNMEVDAQEEEEEVDPLDAFMSELVESAPPRKKAGATFSRTKQQQPEAIFGDEHDIDVTAVGEGDADDFLAIANKAKKKKDIPAVDHQKVEYEPFRRKFYTEPSDLAQISEEEAASLRLELDGIKVRGVDVPKPVQKWSQCGLGVQTLDVIEKLGYERTTSIQAQAIPAIMSGRDVIGVAKTGSGKTIAFLIPMFRHIRDQRPLENMEGPIGLIMTPTRELATQIHKDCKPFLKALNLRAVCAYGGAPIKDQIADLKRGAEIIVCTPGRMIDLLAANAGRVTNLRRVTYVVLDEADRMFDMGFEPQVMKIMANIRPDRQTVLFSATFPRNMEALARKTLTKPIEIVVGGKSVVAPEITQIVEVRNDDQKFVRLLELLGNLYSNEENEDARALIFVDRQEAADTLLRELMRKGYPCMSIHGGKDQIDRDSTIEDFKAGIFPVLVATSVAARGLDVKQLKLVVNYDAPNHLEDYVHRAGRTGRAGNTGTAVTFVTEDQERYSVDIAKALKQSGQKVPEPVQKMVDSFLEKVKAGKEKASASGFGGKGLERLDQERDAARLRERRTYKTGEEGEEEEEKDEKKNEQAEDRFAKAISSVQATATASTSMPGVPKGIDLDGKITVHRTEKDPNSASKNPLDKVGSAVADIHARLSRAGVMRSGVPIDNRGPDAGAFHATLEINDFPQKARWAVTNRTNVAKILEATGTSITTKGSFYATGKEPGPGENPKLYILVEGETELAVTNAMRELMRLLKEGTIAAADSDARAPVGGRYNVV</sequence>
<evidence type="ECO:0000256" key="10">
    <source>
        <dbReference type="ARBA" id="ARBA00037330"/>
    </source>
</evidence>
<reference evidence="20 21" key="1">
    <citation type="submission" date="2018-02" db="EMBL/GenBank/DDBJ databases">
        <title>The genomes of Aspergillus section Nigri reveals drivers in fungal speciation.</title>
        <authorList>
            <consortium name="DOE Joint Genome Institute"/>
            <person name="Vesth T.C."/>
            <person name="Nybo J."/>
            <person name="Theobald S."/>
            <person name="Brandl J."/>
            <person name="Frisvad J.C."/>
            <person name="Nielsen K.F."/>
            <person name="Lyhne E.K."/>
            <person name="Kogle M.E."/>
            <person name="Kuo A."/>
            <person name="Riley R."/>
            <person name="Clum A."/>
            <person name="Nolan M."/>
            <person name="Lipzen A."/>
            <person name="Salamov A."/>
            <person name="Henrissat B."/>
            <person name="Wiebenga A."/>
            <person name="De vries R.P."/>
            <person name="Grigoriev I.V."/>
            <person name="Mortensen U.H."/>
            <person name="Andersen M.R."/>
            <person name="Baker S.E."/>
        </authorList>
    </citation>
    <scope>NUCLEOTIDE SEQUENCE [LARGE SCALE GENOMIC DNA]</scope>
    <source>
        <strain evidence="20 21">CBS 101889</strain>
    </source>
</reference>
<evidence type="ECO:0000256" key="14">
    <source>
        <dbReference type="ARBA" id="ARBA00047984"/>
    </source>
</evidence>
<keyword evidence="6" id="KW-0347">Helicase</keyword>
<evidence type="ECO:0000256" key="4">
    <source>
        <dbReference type="ARBA" id="ARBA00022741"/>
    </source>
</evidence>
<evidence type="ECO:0000256" key="6">
    <source>
        <dbReference type="ARBA" id="ARBA00022806"/>
    </source>
</evidence>
<gene>
    <name evidence="20" type="ORF">BO97DRAFT_370541</name>
</gene>
<dbReference type="Pfam" id="PF00271">
    <property type="entry name" value="Helicase_C"/>
    <property type="match status" value="1"/>
</dbReference>
<dbReference type="InterPro" id="IPR000629">
    <property type="entry name" value="RNA-helicase_DEAD-box_CS"/>
</dbReference>
<keyword evidence="7" id="KW-0067">ATP-binding</keyword>
<feature type="domain" description="Helicase C-terminal" evidence="18">
    <location>
        <begin position="793"/>
        <end position="939"/>
    </location>
</feature>
<dbReference type="PROSITE" id="PS51195">
    <property type="entry name" value="Q_MOTIF"/>
    <property type="match status" value="1"/>
</dbReference>
<evidence type="ECO:0000256" key="13">
    <source>
        <dbReference type="ARBA" id="ARBA00041162"/>
    </source>
</evidence>
<dbReference type="Proteomes" id="UP000248961">
    <property type="component" value="Unassembled WGS sequence"/>
</dbReference>
<dbReference type="InterPro" id="IPR056149">
    <property type="entry name" value="PRP5/DDX46/KHDC4_KH"/>
</dbReference>
<proteinExistence type="inferred from homology"/>
<dbReference type="GO" id="GO:0005634">
    <property type="term" value="C:nucleus"/>
    <property type="evidence" value="ECO:0007669"/>
    <property type="project" value="UniProtKB-SubCell"/>
</dbReference>
<dbReference type="GO" id="GO:0005524">
    <property type="term" value="F:ATP binding"/>
    <property type="evidence" value="ECO:0007669"/>
    <property type="project" value="UniProtKB-KW"/>
</dbReference>
<dbReference type="GO" id="GO:0008380">
    <property type="term" value="P:RNA splicing"/>
    <property type="evidence" value="ECO:0007669"/>
    <property type="project" value="UniProtKB-KW"/>
</dbReference>
<comment type="function">
    <text evidence="10">ATP-dependent RNA helicase involved spliceosome assembly and in nuclear splicing. Catalyzes an ATP-dependent conformational change of U2 snRNP. Bridges U1 and U2 snRNPs and enables stable U2 snRNP association with intron RNA.</text>
</comment>
<evidence type="ECO:0000259" key="19">
    <source>
        <dbReference type="PROSITE" id="PS51195"/>
    </source>
</evidence>
<keyword evidence="9" id="KW-0539">Nucleus</keyword>
<dbReference type="EMBL" id="KZ824288">
    <property type="protein sequence ID" value="RAL11552.1"/>
    <property type="molecule type" value="Genomic_DNA"/>
</dbReference>
<evidence type="ECO:0000256" key="9">
    <source>
        <dbReference type="ARBA" id="ARBA00023242"/>
    </source>
</evidence>
<feature type="compositionally biased region" description="Basic and acidic residues" evidence="16">
    <location>
        <begin position="24"/>
        <end position="144"/>
    </location>
</feature>
<dbReference type="PROSITE" id="PS00039">
    <property type="entry name" value="DEAD_ATP_HELICASE"/>
    <property type="match status" value="1"/>
</dbReference>
<dbReference type="OrthoDB" id="196131at2759"/>
<dbReference type="PANTHER" id="PTHR47958">
    <property type="entry name" value="ATP-DEPENDENT RNA HELICASE DBP3"/>
    <property type="match status" value="1"/>
</dbReference>
<evidence type="ECO:0000256" key="15">
    <source>
        <dbReference type="PROSITE-ProRule" id="PRU00552"/>
    </source>
</evidence>
<feature type="compositionally biased region" description="Acidic residues" evidence="16">
    <location>
        <begin position="357"/>
        <end position="375"/>
    </location>
</feature>
<evidence type="ECO:0000256" key="7">
    <source>
        <dbReference type="ARBA" id="ARBA00022840"/>
    </source>
</evidence>
<feature type="region of interest" description="Disordered" evidence="16">
    <location>
        <begin position="272"/>
        <end position="417"/>
    </location>
</feature>
<dbReference type="Pfam" id="PF23469">
    <property type="entry name" value="KH_12"/>
    <property type="match status" value="1"/>
</dbReference>
<comment type="catalytic activity">
    <reaction evidence="14">
        <text>ATP + H2O = ADP + phosphate + H(+)</text>
        <dbReference type="Rhea" id="RHEA:13065"/>
        <dbReference type="ChEBI" id="CHEBI:15377"/>
        <dbReference type="ChEBI" id="CHEBI:15378"/>
        <dbReference type="ChEBI" id="CHEBI:30616"/>
        <dbReference type="ChEBI" id="CHEBI:43474"/>
        <dbReference type="ChEBI" id="CHEBI:456216"/>
        <dbReference type="EC" id="3.6.4.13"/>
    </reaction>
</comment>
<dbReference type="FunFam" id="3.40.50.300:FF:000079">
    <property type="entry name" value="probable ATP-dependent RNA helicase DDX17"/>
    <property type="match status" value="1"/>
</dbReference>
<dbReference type="RefSeq" id="XP_025550706.1">
    <property type="nucleotide sequence ID" value="XM_025692779.1"/>
</dbReference>
<evidence type="ECO:0000256" key="3">
    <source>
        <dbReference type="ARBA" id="ARBA00022664"/>
    </source>
</evidence>
<dbReference type="GO" id="GO:0006397">
    <property type="term" value="P:mRNA processing"/>
    <property type="evidence" value="ECO:0007669"/>
    <property type="project" value="UniProtKB-KW"/>
</dbReference>
<evidence type="ECO:0000256" key="11">
    <source>
        <dbReference type="ARBA" id="ARBA00038511"/>
    </source>
</evidence>
<dbReference type="PROSITE" id="PS51192">
    <property type="entry name" value="HELICASE_ATP_BIND_1"/>
    <property type="match status" value="1"/>
</dbReference>
<feature type="region of interest" description="Disordered" evidence="16">
    <location>
        <begin position="953"/>
        <end position="1001"/>
    </location>
</feature>
<feature type="compositionally biased region" description="Low complexity" evidence="16">
    <location>
        <begin position="275"/>
        <end position="294"/>
    </location>
</feature>
<dbReference type="InterPro" id="IPR014014">
    <property type="entry name" value="RNA_helicase_DEAD_Q_motif"/>
</dbReference>
<dbReference type="PROSITE" id="PS51194">
    <property type="entry name" value="HELICASE_CTER"/>
    <property type="match status" value="1"/>
</dbReference>
<evidence type="ECO:0000259" key="17">
    <source>
        <dbReference type="PROSITE" id="PS51192"/>
    </source>
</evidence>
<dbReference type="GO" id="GO:0003676">
    <property type="term" value="F:nucleic acid binding"/>
    <property type="evidence" value="ECO:0007669"/>
    <property type="project" value="InterPro"/>
</dbReference>
<dbReference type="InterPro" id="IPR014001">
    <property type="entry name" value="Helicase_ATP-bd"/>
</dbReference>
<evidence type="ECO:0000256" key="12">
    <source>
        <dbReference type="ARBA" id="ARBA00040918"/>
    </source>
</evidence>